<evidence type="ECO:0000313" key="1">
    <source>
        <dbReference type="EMBL" id="GAG68288.1"/>
    </source>
</evidence>
<dbReference type="EMBL" id="BART01009430">
    <property type="protein sequence ID" value="GAG68288.1"/>
    <property type="molecule type" value="Genomic_DNA"/>
</dbReference>
<name>X1A673_9ZZZZ</name>
<gene>
    <name evidence="1" type="ORF">S01H4_20901</name>
</gene>
<proteinExistence type="predicted"/>
<sequence length="61" mass="7377">MAFKLIKNKTTIKIFIKYLRRLYKNKEIVVYKCNDCNKSYPCIIFHGKEDEPRMIPNKCSF</sequence>
<accession>X1A673</accession>
<reference evidence="1" key="1">
    <citation type="journal article" date="2014" name="Front. Microbiol.">
        <title>High frequency of phylogenetically diverse reductive dehalogenase-homologous genes in deep subseafloor sedimentary metagenomes.</title>
        <authorList>
            <person name="Kawai M."/>
            <person name="Futagami T."/>
            <person name="Toyoda A."/>
            <person name="Takaki Y."/>
            <person name="Nishi S."/>
            <person name="Hori S."/>
            <person name="Arai W."/>
            <person name="Tsubouchi T."/>
            <person name="Morono Y."/>
            <person name="Uchiyama I."/>
            <person name="Ito T."/>
            <person name="Fujiyama A."/>
            <person name="Inagaki F."/>
            <person name="Takami H."/>
        </authorList>
    </citation>
    <scope>NUCLEOTIDE SEQUENCE</scope>
    <source>
        <strain evidence="1">Expedition CK06-06</strain>
    </source>
</reference>
<dbReference type="AlphaFoldDB" id="X1A673"/>
<protein>
    <submittedName>
        <fullName evidence="1">Uncharacterized protein</fullName>
    </submittedName>
</protein>
<organism evidence="1">
    <name type="scientific">marine sediment metagenome</name>
    <dbReference type="NCBI Taxonomy" id="412755"/>
    <lineage>
        <taxon>unclassified sequences</taxon>
        <taxon>metagenomes</taxon>
        <taxon>ecological metagenomes</taxon>
    </lineage>
</organism>
<comment type="caution">
    <text evidence="1">The sequence shown here is derived from an EMBL/GenBank/DDBJ whole genome shotgun (WGS) entry which is preliminary data.</text>
</comment>